<dbReference type="AlphaFoldDB" id="A0AAW0LX11"/>
<evidence type="ECO:0000313" key="2">
    <source>
        <dbReference type="Proteomes" id="UP000237347"/>
    </source>
</evidence>
<reference evidence="1 2" key="1">
    <citation type="journal article" date="2018" name="Sci. Data">
        <title>The draft genome sequence of cork oak.</title>
        <authorList>
            <person name="Ramos A.M."/>
            <person name="Usie A."/>
            <person name="Barbosa P."/>
            <person name="Barros P.M."/>
            <person name="Capote T."/>
            <person name="Chaves I."/>
            <person name="Simoes F."/>
            <person name="Abreu I."/>
            <person name="Carrasquinho I."/>
            <person name="Faro C."/>
            <person name="Guimaraes J.B."/>
            <person name="Mendonca D."/>
            <person name="Nobrega F."/>
            <person name="Rodrigues L."/>
            <person name="Saibo N.J.M."/>
            <person name="Varela M.C."/>
            <person name="Egas C."/>
            <person name="Matos J."/>
            <person name="Miguel C.M."/>
            <person name="Oliveira M.M."/>
            <person name="Ricardo C.P."/>
            <person name="Goncalves S."/>
        </authorList>
    </citation>
    <scope>NUCLEOTIDE SEQUENCE [LARGE SCALE GENOMIC DNA]</scope>
    <source>
        <strain evidence="2">cv. HL8</strain>
    </source>
</reference>
<accession>A0AAW0LX11</accession>
<protein>
    <submittedName>
        <fullName evidence="1">Uncharacterized protein</fullName>
    </submittedName>
</protein>
<comment type="caution">
    <text evidence="1">The sequence shown here is derived from an EMBL/GenBank/DDBJ whole genome shotgun (WGS) entry which is preliminary data.</text>
</comment>
<keyword evidence="2" id="KW-1185">Reference proteome</keyword>
<gene>
    <name evidence="1" type="ORF">CFP56_024944</name>
</gene>
<dbReference type="EMBL" id="PKMF04000039">
    <property type="protein sequence ID" value="KAK7856095.1"/>
    <property type="molecule type" value="Genomic_DNA"/>
</dbReference>
<proteinExistence type="predicted"/>
<evidence type="ECO:0000313" key="1">
    <source>
        <dbReference type="EMBL" id="KAK7856095.1"/>
    </source>
</evidence>
<dbReference type="Proteomes" id="UP000237347">
    <property type="component" value="Unassembled WGS sequence"/>
</dbReference>
<organism evidence="1 2">
    <name type="scientific">Quercus suber</name>
    <name type="common">Cork oak</name>
    <dbReference type="NCBI Taxonomy" id="58331"/>
    <lineage>
        <taxon>Eukaryota</taxon>
        <taxon>Viridiplantae</taxon>
        <taxon>Streptophyta</taxon>
        <taxon>Embryophyta</taxon>
        <taxon>Tracheophyta</taxon>
        <taxon>Spermatophyta</taxon>
        <taxon>Magnoliopsida</taxon>
        <taxon>eudicotyledons</taxon>
        <taxon>Gunneridae</taxon>
        <taxon>Pentapetalae</taxon>
        <taxon>rosids</taxon>
        <taxon>fabids</taxon>
        <taxon>Fagales</taxon>
        <taxon>Fagaceae</taxon>
        <taxon>Quercus</taxon>
    </lineage>
</organism>
<name>A0AAW0LX11_QUESU</name>
<sequence length="126" mass="14082">MDKTSNGLVKAEHKSGVAWNPRESWWGRSLLRSFHQIRVRLVFREANFCFDALYRRGLSQYEDFAVSGPLGGANCCGGLVVASGVVHWSTFASATLFELQIKLLDLIIPDENPCENFPLKNPLANL</sequence>